<dbReference type="HAMAP" id="MF_01974">
    <property type="entry name" value="MetAP_1"/>
    <property type="match status" value="1"/>
</dbReference>
<dbReference type="PANTHER" id="PTHR43330:SF8">
    <property type="entry name" value="METHIONINE AMINOPEPTIDASE 1D, MITOCHONDRIAL"/>
    <property type="match status" value="1"/>
</dbReference>
<dbReference type="CDD" id="cd01086">
    <property type="entry name" value="MetAP1"/>
    <property type="match status" value="1"/>
</dbReference>
<dbReference type="GO" id="GO:0046872">
    <property type="term" value="F:metal ion binding"/>
    <property type="evidence" value="ECO:0007669"/>
    <property type="project" value="UniProtKB-KW"/>
</dbReference>
<dbReference type="Gene3D" id="3.10.450.50">
    <property type="match status" value="1"/>
</dbReference>
<dbReference type="InterPro" id="IPR000994">
    <property type="entry name" value="Pept_M24"/>
</dbReference>
<dbReference type="Gene3D" id="3.90.230.10">
    <property type="entry name" value="Creatinase/methionine aminopeptidase superfamily"/>
    <property type="match status" value="1"/>
</dbReference>
<gene>
    <name evidence="6" type="primary">map_27</name>
    <name evidence="6" type="ORF">SDC9_53348</name>
</gene>
<dbReference type="InterPro" id="IPR004027">
    <property type="entry name" value="SEC_C_motif"/>
</dbReference>
<keyword evidence="2" id="KW-0645">Protease</keyword>
<dbReference type="PRINTS" id="PR00599">
    <property type="entry name" value="MAPEPTIDASE"/>
</dbReference>
<keyword evidence="4 6" id="KW-0378">Hydrolase</keyword>
<evidence type="ECO:0000259" key="5">
    <source>
        <dbReference type="Pfam" id="PF00557"/>
    </source>
</evidence>
<keyword evidence="3" id="KW-0479">Metal-binding</keyword>
<dbReference type="GO" id="GO:0004239">
    <property type="term" value="F:initiator methionyl aminopeptidase activity"/>
    <property type="evidence" value="ECO:0007669"/>
    <property type="project" value="UniProtKB-EC"/>
</dbReference>
<evidence type="ECO:0000313" key="6">
    <source>
        <dbReference type="EMBL" id="MPM07044.1"/>
    </source>
</evidence>
<dbReference type="SUPFAM" id="SSF103642">
    <property type="entry name" value="Sec-C motif"/>
    <property type="match status" value="1"/>
</dbReference>
<dbReference type="NCBIfam" id="NF008970">
    <property type="entry name" value="PRK12318.1"/>
    <property type="match status" value="1"/>
</dbReference>
<dbReference type="GO" id="GO:0006508">
    <property type="term" value="P:proteolysis"/>
    <property type="evidence" value="ECO:0007669"/>
    <property type="project" value="UniProtKB-KW"/>
</dbReference>
<keyword evidence="1 6" id="KW-0031">Aminopeptidase</keyword>
<dbReference type="NCBIfam" id="TIGR00500">
    <property type="entry name" value="met_pdase_I"/>
    <property type="match status" value="1"/>
</dbReference>
<evidence type="ECO:0000256" key="3">
    <source>
        <dbReference type="ARBA" id="ARBA00022723"/>
    </source>
</evidence>
<dbReference type="EC" id="3.4.11.18" evidence="6"/>
<name>A0A644WYD2_9ZZZZ</name>
<dbReference type="Pfam" id="PF00557">
    <property type="entry name" value="Peptidase_M24"/>
    <property type="match status" value="1"/>
</dbReference>
<proteinExistence type="inferred from homology"/>
<dbReference type="PANTHER" id="PTHR43330">
    <property type="entry name" value="METHIONINE AMINOPEPTIDASE"/>
    <property type="match status" value="1"/>
</dbReference>
<evidence type="ECO:0000256" key="2">
    <source>
        <dbReference type="ARBA" id="ARBA00022670"/>
    </source>
</evidence>
<organism evidence="6">
    <name type="scientific">bioreactor metagenome</name>
    <dbReference type="NCBI Taxonomy" id="1076179"/>
    <lineage>
        <taxon>unclassified sequences</taxon>
        <taxon>metagenomes</taxon>
        <taxon>ecological metagenomes</taxon>
    </lineage>
</organism>
<comment type="caution">
    <text evidence="6">The sequence shown here is derived from an EMBL/GenBank/DDBJ whole genome shotgun (WGS) entry which is preliminary data.</text>
</comment>
<dbReference type="InterPro" id="IPR002467">
    <property type="entry name" value="Pept_M24A_MAP1"/>
</dbReference>
<evidence type="ECO:0000256" key="1">
    <source>
        <dbReference type="ARBA" id="ARBA00022438"/>
    </source>
</evidence>
<dbReference type="SUPFAM" id="SSF55920">
    <property type="entry name" value="Creatinase/aminopeptidase"/>
    <property type="match status" value="1"/>
</dbReference>
<accession>A0A644WYD2</accession>
<reference evidence="6" key="1">
    <citation type="submission" date="2019-08" db="EMBL/GenBank/DDBJ databases">
        <authorList>
            <person name="Kucharzyk K."/>
            <person name="Murdoch R.W."/>
            <person name="Higgins S."/>
            <person name="Loffler F."/>
        </authorList>
    </citation>
    <scope>NUCLEOTIDE SEQUENCE</scope>
</reference>
<dbReference type="Pfam" id="PF02810">
    <property type="entry name" value="SEC-C"/>
    <property type="match status" value="1"/>
</dbReference>
<dbReference type="EMBL" id="VSSQ01001293">
    <property type="protein sequence ID" value="MPM07044.1"/>
    <property type="molecule type" value="Genomic_DNA"/>
</dbReference>
<feature type="domain" description="Peptidase M24" evidence="5">
    <location>
        <begin position="54"/>
        <end position="283"/>
    </location>
</feature>
<dbReference type="GO" id="GO:0070006">
    <property type="term" value="F:metalloaminopeptidase activity"/>
    <property type="evidence" value="ECO:0007669"/>
    <property type="project" value="InterPro"/>
</dbReference>
<dbReference type="AlphaFoldDB" id="A0A644WYD2"/>
<evidence type="ECO:0000256" key="4">
    <source>
        <dbReference type="ARBA" id="ARBA00022801"/>
    </source>
</evidence>
<sequence length="291" mass="32950">MLNKIGRNDLCWCGSQKKYKFCHEDFDKKIINFKMQGHIVPSRKIIKTKEQIDGIRESGKVNIAILDYISNKICVGMSTEEIDKLVHSKTIELRGIPATLGYEGYPKSSCTSINSQVCHGIPSELDKLKDGDIINVDISTIYKGYYSDSSRMFCIGEVSEEKKNLVKIAKECIEKGLEQVKPWRFLGDMGYAVHQYALKNGYSVVEEIGGHGVGLELHEDPWISYISKPKTEMLMIPGMIFTIEPMLNMGTSEVFLDQENEWTIYTADSMPSAQWEVTVLVTDDGYEILAY</sequence>
<protein>
    <submittedName>
        <fullName evidence="6">Methionine aminopeptidase</fullName>
        <ecNumber evidence="6">3.4.11.18</ecNumber>
    </submittedName>
</protein>
<dbReference type="InterPro" id="IPR036005">
    <property type="entry name" value="Creatinase/aminopeptidase-like"/>
</dbReference>
<dbReference type="InterPro" id="IPR001714">
    <property type="entry name" value="Pept_M24_MAP"/>
</dbReference>